<proteinExistence type="inferred from homology"/>
<name>A0A7W9ZFK5_NOVIT</name>
<dbReference type="Gene3D" id="3.40.1190.20">
    <property type="match status" value="1"/>
</dbReference>
<evidence type="ECO:0000259" key="9">
    <source>
        <dbReference type="Pfam" id="PF00294"/>
    </source>
</evidence>
<evidence type="ECO:0000256" key="4">
    <source>
        <dbReference type="ARBA" id="ARBA00022777"/>
    </source>
</evidence>
<comment type="caution">
    <text evidence="10">The sequence shown here is derived from an EMBL/GenBank/DDBJ whole genome shotgun (WGS) entry which is preliminary data.</text>
</comment>
<dbReference type="PROSITE" id="PS00584">
    <property type="entry name" value="PFKB_KINASES_2"/>
    <property type="match status" value="1"/>
</dbReference>
<dbReference type="PROSITE" id="PS00583">
    <property type="entry name" value="PFKB_KINASES_1"/>
    <property type="match status" value="1"/>
</dbReference>
<dbReference type="GO" id="GO:0008662">
    <property type="term" value="F:1-phosphofructokinase activity"/>
    <property type="evidence" value="ECO:0007669"/>
    <property type="project" value="UniProtKB-UniRule"/>
</dbReference>
<dbReference type="SUPFAM" id="SSF53613">
    <property type="entry name" value="Ribokinase-like"/>
    <property type="match status" value="1"/>
</dbReference>
<dbReference type="PANTHER" id="PTHR46566">
    <property type="entry name" value="1-PHOSPHOFRUCTOKINASE-RELATED"/>
    <property type="match status" value="1"/>
</dbReference>
<evidence type="ECO:0000256" key="6">
    <source>
        <dbReference type="ARBA" id="ARBA00047745"/>
    </source>
</evidence>
<evidence type="ECO:0000256" key="3">
    <source>
        <dbReference type="ARBA" id="ARBA00022741"/>
    </source>
</evidence>
<evidence type="ECO:0000256" key="1">
    <source>
        <dbReference type="ARBA" id="ARBA00010688"/>
    </source>
</evidence>
<accession>A0A7W9ZFK5</accession>
<evidence type="ECO:0000313" key="11">
    <source>
        <dbReference type="Proteomes" id="UP000544872"/>
    </source>
</evidence>
<sequence>MSPGPSVITVTLNPAIDQTITLDRLSVGHVQRAKAVQHNAGGKGVNVAGCLADWGVPVAATGFLGADNQAPFTAFLDAKGIADHFIRVPGETRTNIKIADLSAGDTTDINLPGLTASGTHWAALTKGLSQMVPAGALVVLGGSLPPGLPDHAYADLCDLLTAAGARVVLDTSGAPLTAALASAGAKPWCIKPNRAELEGWAGRPLPDRAALLDAAADLLALGLGQVVISLGADGALFIDGGQAVQVRLPPVQAVSTVGAGDAMVAGLTAAALAGLPLEQTARLAAAFACAKLAQVGPHLPERTVVEALAAAAETTVLA</sequence>
<dbReference type="GO" id="GO:0016052">
    <property type="term" value="P:carbohydrate catabolic process"/>
    <property type="evidence" value="ECO:0007669"/>
    <property type="project" value="UniProtKB-ARBA"/>
</dbReference>
<dbReference type="NCBIfam" id="TIGR03828">
    <property type="entry name" value="pfkB"/>
    <property type="match status" value="1"/>
</dbReference>
<keyword evidence="3 8" id="KW-0547">Nucleotide-binding</keyword>
<dbReference type="PIRSF" id="PIRSF000535">
    <property type="entry name" value="1PFK/6PFK/LacC"/>
    <property type="match status" value="1"/>
</dbReference>
<dbReference type="InterPro" id="IPR022463">
    <property type="entry name" value="1-PFruKinase"/>
</dbReference>
<evidence type="ECO:0000256" key="2">
    <source>
        <dbReference type="ARBA" id="ARBA00022679"/>
    </source>
</evidence>
<dbReference type="CDD" id="cd01164">
    <property type="entry name" value="FruK_PfkB_like"/>
    <property type="match status" value="1"/>
</dbReference>
<dbReference type="GO" id="GO:0044281">
    <property type="term" value="P:small molecule metabolic process"/>
    <property type="evidence" value="ECO:0007669"/>
    <property type="project" value="UniProtKB-ARBA"/>
</dbReference>
<keyword evidence="5 8" id="KW-0067">ATP-binding</keyword>
<dbReference type="EMBL" id="JACIIX010000002">
    <property type="protein sequence ID" value="MBB6209384.1"/>
    <property type="molecule type" value="Genomic_DNA"/>
</dbReference>
<dbReference type="InterPro" id="IPR017583">
    <property type="entry name" value="Tagatose/fructose_Pkinase"/>
</dbReference>
<dbReference type="RefSeq" id="WP_184261618.1">
    <property type="nucleotide sequence ID" value="NZ_JACIIX010000002.1"/>
</dbReference>
<dbReference type="NCBIfam" id="TIGR03168">
    <property type="entry name" value="1-PFK"/>
    <property type="match status" value="1"/>
</dbReference>
<keyword evidence="11" id="KW-1185">Reference proteome</keyword>
<evidence type="ECO:0000256" key="8">
    <source>
        <dbReference type="RuleBase" id="RU369061"/>
    </source>
</evidence>
<dbReference type="GO" id="GO:0005829">
    <property type="term" value="C:cytosol"/>
    <property type="evidence" value="ECO:0007669"/>
    <property type="project" value="TreeGrafter"/>
</dbReference>
<gene>
    <name evidence="10" type="ORF">FHS48_000786</name>
</gene>
<dbReference type="Proteomes" id="UP000544872">
    <property type="component" value="Unassembled WGS sequence"/>
</dbReference>
<reference evidence="10 11" key="1">
    <citation type="submission" date="2020-08" db="EMBL/GenBank/DDBJ databases">
        <title>Genomic Encyclopedia of Type Strains, Phase IV (KMG-IV): sequencing the most valuable type-strain genomes for metagenomic binning, comparative biology and taxonomic classification.</title>
        <authorList>
            <person name="Goeker M."/>
        </authorList>
    </citation>
    <scope>NUCLEOTIDE SEQUENCE [LARGE SCALE GENOMIC DNA]</scope>
    <source>
        <strain evidence="10 11">DSM 11590</strain>
    </source>
</reference>
<dbReference type="AlphaFoldDB" id="A0A7W9ZFK5"/>
<protein>
    <recommendedName>
        <fullName evidence="7">Phosphofructokinase</fullName>
    </recommendedName>
</protein>
<feature type="domain" description="Carbohydrate kinase PfkB" evidence="9">
    <location>
        <begin position="11"/>
        <end position="299"/>
    </location>
</feature>
<dbReference type="InterPro" id="IPR029056">
    <property type="entry name" value="Ribokinase-like"/>
</dbReference>
<comment type="function">
    <text evidence="8">Catalyzes the ATP-dependent phosphorylation of fructose-l-phosphate to fructose-l,6-bisphosphate.</text>
</comment>
<comment type="similarity">
    <text evidence="1 7 8">Belongs to the carbohydrate kinase PfkB family.</text>
</comment>
<organism evidence="10 11">
    <name type="scientific">Novispirillum itersonii</name>
    <name type="common">Aquaspirillum itersonii</name>
    <dbReference type="NCBI Taxonomy" id="189"/>
    <lineage>
        <taxon>Bacteria</taxon>
        <taxon>Pseudomonadati</taxon>
        <taxon>Pseudomonadota</taxon>
        <taxon>Alphaproteobacteria</taxon>
        <taxon>Rhodospirillales</taxon>
        <taxon>Novispirillaceae</taxon>
        <taxon>Novispirillum</taxon>
    </lineage>
</organism>
<dbReference type="PANTHER" id="PTHR46566:SF5">
    <property type="entry name" value="1-PHOSPHOFRUCTOKINASE"/>
    <property type="match status" value="1"/>
</dbReference>
<dbReference type="InterPro" id="IPR002173">
    <property type="entry name" value="Carboh/pur_kinase_PfkB_CS"/>
</dbReference>
<evidence type="ECO:0000313" key="10">
    <source>
        <dbReference type="EMBL" id="MBB6209384.1"/>
    </source>
</evidence>
<evidence type="ECO:0000256" key="5">
    <source>
        <dbReference type="ARBA" id="ARBA00022840"/>
    </source>
</evidence>
<keyword evidence="2 7" id="KW-0808">Transferase</keyword>
<keyword evidence="4 8" id="KW-0418">Kinase</keyword>
<dbReference type="GO" id="GO:0005524">
    <property type="term" value="F:ATP binding"/>
    <property type="evidence" value="ECO:0007669"/>
    <property type="project" value="UniProtKB-UniRule"/>
</dbReference>
<dbReference type="Pfam" id="PF00294">
    <property type="entry name" value="PfkB"/>
    <property type="match status" value="1"/>
</dbReference>
<dbReference type="FunFam" id="3.40.1190.20:FF:000001">
    <property type="entry name" value="Phosphofructokinase"/>
    <property type="match status" value="1"/>
</dbReference>
<comment type="catalytic activity">
    <reaction evidence="6 8">
        <text>beta-D-fructose 1-phosphate + ATP = beta-D-fructose 1,6-bisphosphate + ADP + H(+)</text>
        <dbReference type="Rhea" id="RHEA:14213"/>
        <dbReference type="ChEBI" id="CHEBI:15378"/>
        <dbReference type="ChEBI" id="CHEBI:30616"/>
        <dbReference type="ChEBI" id="CHEBI:32966"/>
        <dbReference type="ChEBI" id="CHEBI:138881"/>
        <dbReference type="ChEBI" id="CHEBI:456216"/>
        <dbReference type="EC" id="2.7.1.56"/>
    </reaction>
</comment>
<evidence type="ECO:0000256" key="7">
    <source>
        <dbReference type="PIRNR" id="PIRNR000535"/>
    </source>
</evidence>
<dbReference type="InterPro" id="IPR011611">
    <property type="entry name" value="PfkB_dom"/>
</dbReference>